<feature type="transmembrane region" description="Helical" evidence="1">
    <location>
        <begin position="228"/>
        <end position="248"/>
    </location>
</feature>
<dbReference type="EMBL" id="JAACJN010000423">
    <property type="protein sequence ID" value="KAF5344034.1"/>
    <property type="molecule type" value="Genomic_DNA"/>
</dbReference>
<keyword evidence="1" id="KW-0472">Membrane</keyword>
<reference evidence="3 4" key="1">
    <citation type="journal article" date="2020" name="ISME J.">
        <title>Uncovering the hidden diversity of litter-decomposition mechanisms in mushroom-forming fungi.</title>
        <authorList>
            <person name="Floudas D."/>
            <person name="Bentzer J."/>
            <person name="Ahren D."/>
            <person name="Johansson T."/>
            <person name="Persson P."/>
            <person name="Tunlid A."/>
        </authorList>
    </citation>
    <scope>NUCLEOTIDE SEQUENCE [LARGE SCALE GENOMIC DNA]</scope>
    <source>
        <strain evidence="3 4">CBS 406.79</strain>
    </source>
</reference>
<feature type="transmembrane region" description="Helical" evidence="1">
    <location>
        <begin position="31"/>
        <end position="50"/>
    </location>
</feature>
<feature type="transmembrane region" description="Helical" evidence="1">
    <location>
        <begin position="62"/>
        <end position="85"/>
    </location>
</feature>
<proteinExistence type="predicted"/>
<dbReference type="AlphaFoldDB" id="A0A8H5LYG5"/>
<feature type="transmembrane region" description="Helical" evidence="1">
    <location>
        <begin position="97"/>
        <end position="116"/>
    </location>
</feature>
<sequence length="344" mass="37924">MSNATESAFSPVIPFQLLPPSIAFQLQIKTYIFAGASGVFVWDVLTNIVSDWHLFLLAKNKYSLAAYAMSRIGALGYVIGRTAYMTYPMGNCRLADILVDCCFPIGMAGSSLLFFLRARAVYMGHKYITALFAFLWLSTLAACLTIPFATYPDTTNIENTAYCVTVATKDFAVAAVVVPTVTDIIVFLAISYRLMSHGFTESRGIGNRILGRNLPAFSRALLRDGQKYFLVTVVSNLATIALGCAQISPIYQWMFTGPNLMMTNIMACYVFRHTILSQRGPHAITDVHVIPTTIERNQDSNIPGHGTHSRSPTQISAVRGIIVEMTSVMHIDKIEDTKAVEYIV</sequence>
<organism evidence="3 4">
    <name type="scientific">Collybiopsis confluens</name>
    <dbReference type="NCBI Taxonomy" id="2823264"/>
    <lineage>
        <taxon>Eukaryota</taxon>
        <taxon>Fungi</taxon>
        <taxon>Dikarya</taxon>
        <taxon>Basidiomycota</taxon>
        <taxon>Agaricomycotina</taxon>
        <taxon>Agaricomycetes</taxon>
        <taxon>Agaricomycetidae</taxon>
        <taxon>Agaricales</taxon>
        <taxon>Marasmiineae</taxon>
        <taxon>Omphalotaceae</taxon>
        <taxon>Collybiopsis</taxon>
    </lineage>
</organism>
<keyword evidence="1" id="KW-1133">Transmembrane helix</keyword>
<protein>
    <submittedName>
        <fullName evidence="3">Uncharacterized protein</fullName>
    </submittedName>
</protein>
<accession>A0A8H5LYG5</accession>
<comment type="caution">
    <text evidence="3">The sequence shown here is derived from an EMBL/GenBank/DDBJ whole genome shotgun (WGS) entry which is preliminary data.</text>
</comment>
<dbReference type="Proteomes" id="UP000518752">
    <property type="component" value="Unassembled WGS sequence"/>
</dbReference>
<dbReference type="EMBL" id="JAACJN010000104">
    <property type="protein sequence ID" value="KAF5374019.1"/>
    <property type="molecule type" value="Genomic_DNA"/>
</dbReference>
<evidence type="ECO:0000313" key="2">
    <source>
        <dbReference type="EMBL" id="KAF5344034.1"/>
    </source>
</evidence>
<gene>
    <name evidence="3" type="ORF">D9757_010062</name>
    <name evidence="2" type="ORF">D9757_014356</name>
</gene>
<evidence type="ECO:0000313" key="4">
    <source>
        <dbReference type="Proteomes" id="UP000518752"/>
    </source>
</evidence>
<feature type="transmembrane region" description="Helical" evidence="1">
    <location>
        <begin position="128"/>
        <end position="151"/>
    </location>
</feature>
<keyword evidence="4" id="KW-1185">Reference proteome</keyword>
<feature type="transmembrane region" description="Helical" evidence="1">
    <location>
        <begin position="171"/>
        <end position="194"/>
    </location>
</feature>
<dbReference type="OrthoDB" id="3038990at2759"/>
<evidence type="ECO:0000256" key="1">
    <source>
        <dbReference type="SAM" id="Phobius"/>
    </source>
</evidence>
<keyword evidence="1" id="KW-0812">Transmembrane</keyword>
<evidence type="ECO:0000313" key="3">
    <source>
        <dbReference type="EMBL" id="KAF5374019.1"/>
    </source>
</evidence>
<name>A0A8H5LYG5_9AGAR</name>